<dbReference type="Pfam" id="PF11390">
    <property type="entry name" value="FdsD"/>
    <property type="match status" value="1"/>
</dbReference>
<comment type="caution">
    <text evidence="1">The sequence shown here is derived from an EMBL/GenBank/DDBJ whole genome shotgun (WGS) entry which is preliminary data.</text>
</comment>
<dbReference type="AlphaFoldDB" id="A0A3D9BRP1"/>
<reference evidence="1 2" key="1">
    <citation type="journal article" date="2017" name="Int. J. Syst. Evol. Microbiol.">
        <title>Rhodosalinus sediminis gen. nov., sp. nov., isolated from marine saltern.</title>
        <authorList>
            <person name="Guo L.Y."/>
            <person name="Ling S.K."/>
            <person name="Li C.M."/>
            <person name="Chen G.J."/>
            <person name="Du Z.J."/>
        </authorList>
    </citation>
    <scope>NUCLEOTIDE SEQUENCE [LARGE SCALE GENOMIC DNA]</scope>
    <source>
        <strain evidence="1 2">WDN1C137</strain>
    </source>
</reference>
<evidence type="ECO:0000313" key="2">
    <source>
        <dbReference type="Proteomes" id="UP000257131"/>
    </source>
</evidence>
<dbReference type="EMBL" id="QOHR01000014">
    <property type="protein sequence ID" value="REC56021.1"/>
    <property type="molecule type" value="Genomic_DNA"/>
</dbReference>
<keyword evidence="2" id="KW-1185">Reference proteome</keyword>
<proteinExistence type="predicted"/>
<dbReference type="RefSeq" id="WP_115980155.1">
    <property type="nucleotide sequence ID" value="NZ_CAJXNW010000026.1"/>
</dbReference>
<dbReference type="InterPro" id="IPR021074">
    <property type="entry name" value="Formate_DH_dsu"/>
</dbReference>
<name>A0A3D9BRP1_9RHOB</name>
<evidence type="ECO:0000313" key="1">
    <source>
        <dbReference type="EMBL" id="REC56021.1"/>
    </source>
</evidence>
<gene>
    <name evidence="1" type="ORF">DRV84_10370</name>
</gene>
<protein>
    <submittedName>
        <fullName evidence="1">Formate dehydrogenase</fullName>
    </submittedName>
</protein>
<accession>A0A3D9BRP1</accession>
<dbReference type="OrthoDB" id="7409377at2"/>
<sequence>MSPEKLARMANQIATFFRAQPAEDRAALVAKHLDDFWEPRMRRQLLELVQAGHADLDPLVVAAAGRMRAPA</sequence>
<organism evidence="1 2">
    <name type="scientific">Rhodosalinus sediminis</name>
    <dbReference type="NCBI Taxonomy" id="1940533"/>
    <lineage>
        <taxon>Bacteria</taxon>
        <taxon>Pseudomonadati</taxon>
        <taxon>Pseudomonadota</taxon>
        <taxon>Alphaproteobacteria</taxon>
        <taxon>Rhodobacterales</taxon>
        <taxon>Paracoccaceae</taxon>
        <taxon>Rhodosalinus</taxon>
    </lineage>
</organism>
<dbReference type="Proteomes" id="UP000257131">
    <property type="component" value="Unassembled WGS sequence"/>
</dbReference>